<dbReference type="AlphaFoldDB" id="A0A6J4MP70"/>
<organism evidence="1">
    <name type="scientific">uncultured Chloroflexia bacterium</name>
    <dbReference type="NCBI Taxonomy" id="1672391"/>
    <lineage>
        <taxon>Bacteria</taxon>
        <taxon>Bacillati</taxon>
        <taxon>Chloroflexota</taxon>
        <taxon>Chloroflexia</taxon>
        <taxon>environmental samples</taxon>
    </lineage>
</organism>
<protein>
    <submittedName>
        <fullName evidence="1">Uncharacterized protein</fullName>
    </submittedName>
</protein>
<reference evidence="1" key="1">
    <citation type="submission" date="2020-02" db="EMBL/GenBank/DDBJ databases">
        <authorList>
            <person name="Meier V. D."/>
        </authorList>
    </citation>
    <scope>NUCLEOTIDE SEQUENCE</scope>
    <source>
        <strain evidence="1">AVDCRST_MAG93</strain>
    </source>
</reference>
<feature type="non-terminal residue" evidence="1">
    <location>
        <position position="1"/>
    </location>
</feature>
<accession>A0A6J4MP70</accession>
<gene>
    <name evidence="1" type="ORF">AVDCRST_MAG93-7907</name>
</gene>
<dbReference type="EMBL" id="CADCTR010002661">
    <property type="protein sequence ID" value="CAA9365022.1"/>
    <property type="molecule type" value="Genomic_DNA"/>
</dbReference>
<sequence length="75" mass="8597">VELDERGKLKDGKQPERVDGQYNIYDSVPGMKQYSPLWQFNYVVVPRDYEPNTLRSEADCLGSGYPIVKSTLVEN</sequence>
<evidence type="ECO:0000313" key="1">
    <source>
        <dbReference type="EMBL" id="CAA9365022.1"/>
    </source>
</evidence>
<proteinExistence type="predicted"/>
<name>A0A6J4MP70_9CHLR</name>